<reference evidence="1 2" key="1">
    <citation type="submission" date="2020-08" db="EMBL/GenBank/DDBJ databases">
        <title>Cohnella phylogeny.</title>
        <authorList>
            <person name="Dunlap C."/>
        </authorList>
    </citation>
    <scope>NUCLEOTIDE SEQUENCE [LARGE SCALE GENOMIC DNA]</scope>
    <source>
        <strain evidence="1 2">DSM 103658</strain>
    </source>
</reference>
<proteinExistence type="predicted"/>
<dbReference type="EMBL" id="JACJVN010000089">
    <property type="protein sequence ID" value="MBB6679534.1"/>
    <property type="molecule type" value="Genomic_DNA"/>
</dbReference>
<gene>
    <name evidence="1" type="ORF">H4Q31_19810</name>
</gene>
<dbReference type="Proteomes" id="UP000574133">
    <property type="component" value="Unassembled WGS sequence"/>
</dbReference>
<name>A0A841TE24_9BACL</name>
<protein>
    <submittedName>
        <fullName evidence="1">Short-chain dehydrogenase</fullName>
    </submittedName>
</protein>
<keyword evidence="2" id="KW-1185">Reference proteome</keyword>
<accession>A0A841TE24</accession>
<evidence type="ECO:0000313" key="2">
    <source>
        <dbReference type="Proteomes" id="UP000574133"/>
    </source>
</evidence>
<sequence>MPCVHEFGILDEFNKQKEYIDYEPQKYNCISVDDDIINSLNPNLSIMKTYFHSFTRPEYGLAYWGITIIPPESLSVFYDIVTSSKHFKKSSELHELASKIIRAKEESKYMIHYGI</sequence>
<dbReference type="RefSeq" id="WP_185180794.1">
    <property type="nucleotide sequence ID" value="NZ_CBCSEP010000049.1"/>
</dbReference>
<dbReference type="AlphaFoldDB" id="A0A841TE24"/>
<evidence type="ECO:0000313" key="1">
    <source>
        <dbReference type="EMBL" id="MBB6679534.1"/>
    </source>
</evidence>
<comment type="caution">
    <text evidence="1">The sequence shown here is derived from an EMBL/GenBank/DDBJ whole genome shotgun (WGS) entry which is preliminary data.</text>
</comment>
<organism evidence="1 2">
    <name type="scientific">Cohnella lubricantis</name>
    <dbReference type="NCBI Taxonomy" id="2163172"/>
    <lineage>
        <taxon>Bacteria</taxon>
        <taxon>Bacillati</taxon>
        <taxon>Bacillota</taxon>
        <taxon>Bacilli</taxon>
        <taxon>Bacillales</taxon>
        <taxon>Paenibacillaceae</taxon>
        <taxon>Cohnella</taxon>
    </lineage>
</organism>